<gene>
    <name evidence="1" type="ORF">SAMN02799615_03110</name>
</gene>
<proteinExistence type="predicted"/>
<dbReference type="Pfam" id="PF06258">
    <property type="entry name" value="Mito_fiss_Elm1"/>
    <property type="match status" value="1"/>
</dbReference>
<dbReference type="RefSeq" id="WP_026634924.1">
    <property type="nucleotide sequence ID" value="NZ_FONH01000013.1"/>
</dbReference>
<dbReference type="PANTHER" id="PTHR33986">
    <property type="entry name" value="OS02G0535700 PROTEIN"/>
    <property type="match status" value="1"/>
</dbReference>
<dbReference type="InterPro" id="IPR009367">
    <property type="entry name" value="Elm1-like"/>
</dbReference>
<dbReference type="STRING" id="500610.SAMN02799615_03110"/>
<organism evidence="1 2">
    <name type="scientific">Dyella marensis</name>
    <dbReference type="NCBI Taxonomy" id="500610"/>
    <lineage>
        <taxon>Bacteria</taxon>
        <taxon>Pseudomonadati</taxon>
        <taxon>Pseudomonadota</taxon>
        <taxon>Gammaproteobacteria</taxon>
        <taxon>Lysobacterales</taxon>
        <taxon>Rhodanobacteraceae</taxon>
        <taxon>Dyella</taxon>
    </lineage>
</organism>
<reference evidence="2" key="1">
    <citation type="submission" date="2016-10" db="EMBL/GenBank/DDBJ databases">
        <authorList>
            <person name="Varghese N."/>
            <person name="Submissions S."/>
        </authorList>
    </citation>
    <scope>NUCLEOTIDE SEQUENCE [LARGE SCALE GENOMIC DNA]</scope>
    <source>
        <strain evidence="2">UNC178MFTsu3.1</strain>
    </source>
</reference>
<dbReference type="PANTHER" id="PTHR33986:SF15">
    <property type="entry name" value="MITOCHONDRIAL FISSION PROTEIN ELM1"/>
    <property type="match status" value="1"/>
</dbReference>
<dbReference type="EMBL" id="FONH01000013">
    <property type="protein sequence ID" value="SFF32161.1"/>
    <property type="molecule type" value="Genomic_DNA"/>
</dbReference>
<keyword evidence="2" id="KW-1185">Reference proteome</keyword>
<protein>
    <recommendedName>
        <fullName evidence="3">Nucleoside-diphosphate sugar epimerase</fullName>
    </recommendedName>
</protein>
<evidence type="ECO:0000313" key="2">
    <source>
        <dbReference type="Proteomes" id="UP000199477"/>
    </source>
</evidence>
<dbReference type="Proteomes" id="UP000199477">
    <property type="component" value="Unassembled WGS sequence"/>
</dbReference>
<dbReference type="AlphaFoldDB" id="A0A1I2HUS9"/>
<accession>A0A1I2HUS9</accession>
<evidence type="ECO:0000313" key="1">
    <source>
        <dbReference type="EMBL" id="SFF32161.1"/>
    </source>
</evidence>
<sequence>MTRLHGECWAVTDGRAGNDRQALALAEALGLPFRHLVLGLRAPWSWFAPRLLPGGRLALPAAQRRGIVVPPWPAVIVGCGRAAAYYTRLVRELSEGGTHAVQILDPRLDPAHWDTVIAPRHDGLVGPNVLHPLGSLNPIDNAWLAEGREVCPAFGDLPQPRVAVLVGGPRKGMPIDAAYAQALAAPLVARQWRDGGSIIALASRRTPPAVVAVLRERFAGIPGMVWSNEEDGINPYPAAMGWADRLVVTPDSINMLSEACAVGCPVQTLVRAALPDKFARFHRALREAGLLHDLDDEISARQTPLRETRAIAETVRQRIAARTASYA</sequence>
<name>A0A1I2HUS9_9GAMM</name>
<evidence type="ECO:0008006" key="3">
    <source>
        <dbReference type="Google" id="ProtNLM"/>
    </source>
</evidence>